<keyword evidence="5" id="KW-1185">Reference proteome</keyword>
<feature type="chain" id="PRO_5042287579" description="Extracellular membrane protein CFEM domain-containing protein" evidence="3">
    <location>
        <begin position="22"/>
        <end position="184"/>
    </location>
</feature>
<dbReference type="EMBL" id="JAHCVI010000006">
    <property type="protein sequence ID" value="KAG7284514.1"/>
    <property type="molecule type" value="Genomic_DNA"/>
</dbReference>
<dbReference type="Proteomes" id="UP001197093">
    <property type="component" value="Unassembled WGS sequence"/>
</dbReference>
<keyword evidence="2" id="KW-0812">Transmembrane</keyword>
<evidence type="ECO:0000313" key="5">
    <source>
        <dbReference type="Proteomes" id="UP001197093"/>
    </source>
</evidence>
<feature type="signal peptide" evidence="3">
    <location>
        <begin position="1"/>
        <end position="21"/>
    </location>
</feature>
<name>A0AAD4ENU0_9PEZI</name>
<evidence type="ECO:0000256" key="1">
    <source>
        <dbReference type="SAM" id="MobiDB-lite"/>
    </source>
</evidence>
<keyword evidence="2" id="KW-1133">Transmembrane helix</keyword>
<accession>A0AAD4ENU0</accession>
<reference evidence="4" key="1">
    <citation type="submission" date="2023-02" db="EMBL/GenBank/DDBJ databases">
        <authorList>
            <person name="Palmer J.M."/>
        </authorList>
    </citation>
    <scope>NUCLEOTIDE SEQUENCE</scope>
    <source>
        <strain evidence="4">FW57</strain>
    </source>
</reference>
<sequence length="184" mass="19714">MIALNPVGLALIFLWMITASANPQLRPVFRAAAAYNGLSSDQRKCAVDDTYAVVYKSACKDKDCFCASPQFMSDTADACLLFYSDFLTPHPEIYSAENYNSIMMFFGNECGTFQVQTKVGNTNSNTSNNQGSDQAQKSEGGGGGLSIGAWIGIAASILSAIAACVSIWYKCCRNPDGHGKKDSV</sequence>
<proteinExistence type="predicted"/>
<keyword evidence="2" id="KW-0472">Membrane</keyword>
<gene>
    <name evidence="4" type="ORF">NEMBOFW57_010889</name>
</gene>
<organism evidence="4 5">
    <name type="scientific">Staphylotrichum longicolle</name>
    <dbReference type="NCBI Taxonomy" id="669026"/>
    <lineage>
        <taxon>Eukaryota</taxon>
        <taxon>Fungi</taxon>
        <taxon>Dikarya</taxon>
        <taxon>Ascomycota</taxon>
        <taxon>Pezizomycotina</taxon>
        <taxon>Sordariomycetes</taxon>
        <taxon>Sordariomycetidae</taxon>
        <taxon>Sordariales</taxon>
        <taxon>Chaetomiaceae</taxon>
        <taxon>Staphylotrichum</taxon>
    </lineage>
</organism>
<keyword evidence="3" id="KW-0732">Signal</keyword>
<protein>
    <recommendedName>
        <fullName evidence="6">Extracellular membrane protein CFEM domain-containing protein</fullName>
    </recommendedName>
</protein>
<feature type="transmembrane region" description="Helical" evidence="2">
    <location>
        <begin position="147"/>
        <end position="169"/>
    </location>
</feature>
<feature type="region of interest" description="Disordered" evidence="1">
    <location>
        <begin position="121"/>
        <end position="140"/>
    </location>
</feature>
<dbReference type="AlphaFoldDB" id="A0AAD4ENU0"/>
<evidence type="ECO:0008006" key="6">
    <source>
        <dbReference type="Google" id="ProtNLM"/>
    </source>
</evidence>
<evidence type="ECO:0000256" key="3">
    <source>
        <dbReference type="SAM" id="SignalP"/>
    </source>
</evidence>
<evidence type="ECO:0000256" key="2">
    <source>
        <dbReference type="SAM" id="Phobius"/>
    </source>
</evidence>
<evidence type="ECO:0000313" key="4">
    <source>
        <dbReference type="EMBL" id="KAG7284514.1"/>
    </source>
</evidence>
<comment type="caution">
    <text evidence="4">The sequence shown here is derived from an EMBL/GenBank/DDBJ whole genome shotgun (WGS) entry which is preliminary data.</text>
</comment>